<comment type="caution">
    <text evidence="1">The sequence shown here is derived from an EMBL/GenBank/DDBJ whole genome shotgun (WGS) entry which is preliminary data.</text>
</comment>
<dbReference type="EMBL" id="LYDR01000005">
    <property type="protein sequence ID" value="ODA36686.1"/>
    <property type="molecule type" value="Genomic_DNA"/>
</dbReference>
<proteinExistence type="predicted"/>
<gene>
    <name evidence="1" type="ORF">A6X21_15745</name>
</gene>
<evidence type="ECO:0000313" key="2">
    <source>
        <dbReference type="Proteomes" id="UP000094828"/>
    </source>
</evidence>
<sequence length="61" mass="6952">MSYQSSSWGNTSFDHIFEVLAGNSSKFHVLSINWIYRQSVQNKTVRQPGLSNGLEEESIVF</sequence>
<dbReference type="Proteomes" id="UP000094828">
    <property type="component" value="Unassembled WGS sequence"/>
</dbReference>
<name>A0A1C3ETV4_9PLAN</name>
<evidence type="ECO:0000313" key="1">
    <source>
        <dbReference type="EMBL" id="ODA36686.1"/>
    </source>
</evidence>
<organism evidence="1 2">
    <name type="scientific">Planctopirus hydrillae</name>
    <dbReference type="NCBI Taxonomy" id="1841610"/>
    <lineage>
        <taxon>Bacteria</taxon>
        <taxon>Pseudomonadati</taxon>
        <taxon>Planctomycetota</taxon>
        <taxon>Planctomycetia</taxon>
        <taxon>Planctomycetales</taxon>
        <taxon>Planctomycetaceae</taxon>
        <taxon>Planctopirus</taxon>
    </lineage>
</organism>
<keyword evidence="2" id="KW-1185">Reference proteome</keyword>
<accession>A0A1C3ETV4</accession>
<dbReference type="AlphaFoldDB" id="A0A1C3ETV4"/>
<reference evidence="1 2" key="1">
    <citation type="submission" date="2016-05" db="EMBL/GenBank/DDBJ databases">
        <title>Genomic and physiological characterization of Planctopirus sp. isolated from fresh water lake.</title>
        <authorList>
            <person name="Subhash Y."/>
            <person name="Ramana C."/>
        </authorList>
    </citation>
    <scope>NUCLEOTIDE SEQUENCE [LARGE SCALE GENOMIC DNA]</scope>
    <source>
        <strain evidence="1 2">JC280</strain>
    </source>
</reference>
<protein>
    <submittedName>
        <fullName evidence="1">Uncharacterized protein</fullName>
    </submittedName>
</protein>